<keyword evidence="1" id="KW-0489">Methyltransferase</keyword>
<evidence type="ECO:0000313" key="2">
    <source>
        <dbReference type="Proteomes" id="UP000436016"/>
    </source>
</evidence>
<protein>
    <submittedName>
        <fullName evidence="1">Class I SAM-dependent methyltransferase</fullName>
    </submittedName>
</protein>
<organism evidence="1 2">
    <name type="scientific">Oceanomicrobium pacificus</name>
    <dbReference type="NCBI Taxonomy" id="2692916"/>
    <lineage>
        <taxon>Bacteria</taxon>
        <taxon>Pseudomonadati</taxon>
        <taxon>Pseudomonadota</taxon>
        <taxon>Alphaproteobacteria</taxon>
        <taxon>Rhodobacterales</taxon>
        <taxon>Paracoccaceae</taxon>
        <taxon>Oceanomicrobium</taxon>
    </lineage>
</organism>
<sequence>MRLPFNFLLIRRRRPFYSGPEVAELEPGMLEGARLLPTREELISLLPPDAVGAEIGVAFGDFTKRLLEIARPSELHLIDLWQGERYSAGRESVERLAAKEPDGRCRIHIGTSLEMLEKLPDRSLDWAYLDTDHTYATTAAELAILARKLKPDGILAGDDYSHGNPGVAFEYGVRPAVNEFCLREGWKFIALTMEHDRFPSFALKKM</sequence>
<dbReference type="GO" id="GO:0008168">
    <property type="term" value="F:methyltransferase activity"/>
    <property type="evidence" value="ECO:0007669"/>
    <property type="project" value="UniProtKB-KW"/>
</dbReference>
<accession>A0A6B0TTI0</accession>
<keyword evidence="2" id="KW-1185">Reference proteome</keyword>
<dbReference type="AlphaFoldDB" id="A0A6B0TTI0"/>
<dbReference type="Pfam" id="PF13578">
    <property type="entry name" value="Methyltransf_24"/>
    <property type="match status" value="1"/>
</dbReference>
<comment type="caution">
    <text evidence="1">The sequence shown here is derived from an EMBL/GenBank/DDBJ whole genome shotgun (WGS) entry which is preliminary data.</text>
</comment>
<dbReference type="EMBL" id="WUWG01000001">
    <property type="protein sequence ID" value="MXU64542.1"/>
    <property type="molecule type" value="Genomic_DNA"/>
</dbReference>
<gene>
    <name evidence="1" type="ORF">GSH16_03715</name>
</gene>
<name>A0A6B0TTI0_9RHOB</name>
<proteinExistence type="predicted"/>
<dbReference type="GO" id="GO:0032259">
    <property type="term" value="P:methylation"/>
    <property type="evidence" value="ECO:0007669"/>
    <property type="project" value="UniProtKB-KW"/>
</dbReference>
<dbReference type="SUPFAM" id="SSF53335">
    <property type="entry name" value="S-adenosyl-L-methionine-dependent methyltransferases"/>
    <property type="match status" value="1"/>
</dbReference>
<dbReference type="Proteomes" id="UP000436016">
    <property type="component" value="Unassembled WGS sequence"/>
</dbReference>
<reference evidence="1 2" key="1">
    <citation type="submission" date="2019-12" db="EMBL/GenBank/DDBJ databases">
        <title>Strain KN286 was isolated from seawater, which was collected from Caroline Seamount in the tropical western Pacific.</title>
        <authorList>
            <person name="Wang Q."/>
        </authorList>
    </citation>
    <scope>NUCLEOTIDE SEQUENCE [LARGE SCALE GENOMIC DNA]</scope>
    <source>
        <strain evidence="1 2">KN286</strain>
    </source>
</reference>
<keyword evidence="1" id="KW-0808">Transferase</keyword>
<dbReference type="Gene3D" id="3.40.50.150">
    <property type="entry name" value="Vaccinia Virus protein VP39"/>
    <property type="match status" value="1"/>
</dbReference>
<dbReference type="RefSeq" id="WP_160852024.1">
    <property type="nucleotide sequence ID" value="NZ_WUWG01000001.1"/>
</dbReference>
<dbReference type="InterPro" id="IPR029063">
    <property type="entry name" value="SAM-dependent_MTases_sf"/>
</dbReference>
<evidence type="ECO:0000313" key="1">
    <source>
        <dbReference type="EMBL" id="MXU64542.1"/>
    </source>
</evidence>